<reference evidence="1 2" key="1">
    <citation type="submission" date="2015-01" db="EMBL/GenBank/DDBJ databases">
        <title>Evolution of Trichinella species and genotypes.</title>
        <authorList>
            <person name="Korhonen P.K."/>
            <person name="Edoardo P."/>
            <person name="Giuseppe L.R."/>
            <person name="Gasser R.B."/>
        </authorList>
    </citation>
    <scope>NUCLEOTIDE SEQUENCE [LARGE SCALE GENOMIC DNA]</scope>
    <source>
        <strain evidence="1">ISS3</strain>
    </source>
</reference>
<organism evidence="1 2">
    <name type="scientific">Trichinella spiralis</name>
    <name type="common">Trichina worm</name>
    <dbReference type="NCBI Taxonomy" id="6334"/>
    <lineage>
        <taxon>Eukaryota</taxon>
        <taxon>Metazoa</taxon>
        <taxon>Ecdysozoa</taxon>
        <taxon>Nematoda</taxon>
        <taxon>Enoplea</taxon>
        <taxon>Dorylaimia</taxon>
        <taxon>Trichinellida</taxon>
        <taxon>Trichinellidae</taxon>
        <taxon>Trichinella</taxon>
    </lineage>
</organism>
<accession>A0A0V1C0S5</accession>
<protein>
    <submittedName>
        <fullName evidence="1">Uncharacterized protein</fullName>
    </submittedName>
</protein>
<comment type="caution">
    <text evidence="1">The sequence shown here is derived from an EMBL/GenBank/DDBJ whole genome shotgun (WGS) entry which is preliminary data.</text>
</comment>
<dbReference type="InParanoid" id="A0A0V1C0S5"/>
<evidence type="ECO:0000313" key="1">
    <source>
        <dbReference type="EMBL" id="KRY42822.1"/>
    </source>
</evidence>
<dbReference type="Proteomes" id="UP000054776">
    <property type="component" value="Unassembled WGS sequence"/>
</dbReference>
<gene>
    <name evidence="1" type="ORF">T01_10927</name>
</gene>
<proteinExistence type="predicted"/>
<name>A0A0V1C0S5_TRISP</name>
<sequence>MEPFRVNCLSSKTRIDVEAIHLFFRSSRLWIKAVIETEMLYEKCMAMALRSAATGMKTPDIGLSHLQ</sequence>
<dbReference type="EMBL" id="JYDH01000003">
    <property type="protein sequence ID" value="KRY42822.1"/>
    <property type="molecule type" value="Genomic_DNA"/>
</dbReference>
<keyword evidence="2" id="KW-1185">Reference proteome</keyword>
<dbReference type="AlphaFoldDB" id="A0A0V1C0S5"/>
<evidence type="ECO:0000313" key="2">
    <source>
        <dbReference type="Proteomes" id="UP000054776"/>
    </source>
</evidence>